<gene>
    <name evidence="2" type="ORF">SAMN04488529_101335</name>
</gene>
<organism evidence="2 3">
    <name type="scientific">Clostridium gasigenes</name>
    <dbReference type="NCBI Taxonomy" id="94869"/>
    <lineage>
        <taxon>Bacteria</taxon>
        <taxon>Bacillati</taxon>
        <taxon>Bacillota</taxon>
        <taxon>Clostridia</taxon>
        <taxon>Eubacteriales</taxon>
        <taxon>Clostridiaceae</taxon>
        <taxon>Clostridium</taxon>
    </lineage>
</organism>
<dbReference type="Gene3D" id="1.10.10.10">
    <property type="entry name" value="Winged helix-like DNA-binding domain superfamily/Winged helix DNA-binding domain"/>
    <property type="match status" value="1"/>
</dbReference>
<dbReference type="Pfam" id="PF12802">
    <property type="entry name" value="MarR_2"/>
    <property type="match status" value="1"/>
</dbReference>
<sequence>MKEEYIKHLTTIDISGLCFRVLMLLVIGNYTQSAIANLLNKDRQVINKKINELEKSGLIELVKIQGTNKFYRAIVDIKRLKVNIPGQIKMM</sequence>
<evidence type="ECO:0000313" key="3">
    <source>
        <dbReference type="Proteomes" id="UP000198597"/>
    </source>
</evidence>
<keyword evidence="3" id="KW-1185">Reference proteome</keyword>
<dbReference type="Proteomes" id="UP000198597">
    <property type="component" value="Unassembled WGS sequence"/>
</dbReference>
<dbReference type="AlphaFoldDB" id="A0A1H0M5X7"/>
<protein>
    <recommendedName>
        <fullName evidence="1">HTH marR-type domain-containing protein</fullName>
    </recommendedName>
</protein>
<dbReference type="GO" id="GO:0003700">
    <property type="term" value="F:DNA-binding transcription factor activity"/>
    <property type="evidence" value="ECO:0007669"/>
    <property type="project" value="InterPro"/>
</dbReference>
<dbReference type="STRING" id="94869.SAMN04488529_101335"/>
<dbReference type="InterPro" id="IPR036390">
    <property type="entry name" value="WH_DNA-bd_sf"/>
</dbReference>
<dbReference type="OrthoDB" id="2086677at2"/>
<reference evidence="2 3" key="1">
    <citation type="submission" date="2016-10" db="EMBL/GenBank/DDBJ databases">
        <authorList>
            <person name="de Groot N.N."/>
        </authorList>
    </citation>
    <scope>NUCLEOTIDE SEQUENCE [LARGE SCALE GENOMIC DNA]</scope>
    <source>
        <strain evidence="2 3">DSM 12272</strain>
    </source>
</reference>
<dbReference type="SUPFAM" id="SSF46785">
    <property type="entry name" value="Winged helix' DNA-binding domain"/>
    <property type="match status" value="1"/>
</dbReference>
<dbReference type="InterPro" id="IPR000835">
    <property type="entry name" value="HTH_MarR-typ"/>
</dbReference>
<dbReference type="EMBL" id="FNJM01000001">
    <property type="protein sequence ID" value="SDO75859.1"/>
    <property type="molecule type" value="Genomic_DNA"/>
</dbReference>
<evidence type="ECO:0000313" key="2">
    <source>
        <dbReference type="EMBL" id="SDO75859.1"/>
    </source>
</evidence>
<dbReference type="RefSeq" id="WP_089965159.1">
    <property type="nucleotide sequence ID" value="NZ_FNJM01000001.1"/>
</dbReference>
<evidence type="ECO:0000259" key="1">
    <source>
        <dbReference type="Pfam" id="PF12802"/>
    </source>
</evidence>
<dbReference type="InterPro" id="IPR036388">
    <property type="entry name" value="WH-like_DNA-bd_sf"/>
</dbReference>
<accession>A0A1H0M5X7</accession>
<name>A0A1H0M5X7_9CLOT</name>
<proteinExistence type="predicted"/>
<feature type="domain" description="HTH marR-type" evidence="1">
    <location>
        <begin position="13"/>
        <end position="62"/>
    </location>
</feature>